<dbReference type="AlphaFoldDB" id="A0A7W5V598"/>
<gene>
    <name evidence="2" type="ORF">FHR33_002218</name>
</gene>
<feature type="region of interest" description="Disordered" evidence="1">
    <location>
        <begin position="101"/>
        <end position="120"/>
    </location>
</feature>
<feature type="compositionally biased region" description="Basic and acidic residues" evidence="1">
    <location>
        <begin position="110"/>
        <end position="120"/>
    </location>
</feature>
<accession>A0A7W5V598</accession>
<evidence type="ECO:0000256" key="1">
    <source>
        <dbReference type="SAM" id="MobiDB-lite"/>
    </source>
</evidence>
<feature type="region of interest" description="Disordered" evidence="1">
    <location>
        <begin position="1"/>
        <end position="72"/>
    </location>
</feature>
<name>A0A7W5V598_9ACTN</name>
<keyword evidence="3" id="KW-1185">Reference proteome</keyword>
<sequence length="120" mass="13259">MSTFSPSDTTAKCVSPRSIPTSQSVSGNGSSEVSTANDAKYRPALSLITVTDDGSDGSDRDQRTGTSPIFGNRRWPDSVTANRAFLVNRIACRVSWRDRNRGGATFRPFRFPDREEKKLR</sequence>
<organism evidence="2 3">
    <name type="scientific">Nonomuraea dietziae</name>
    <dbReference type="NCBI Taxonomy" id="65515"/>
    <lineage>
        <taxon>Bacteria</taxon>
        <taxon>Bacillati</taxon>
        <taxon>Actinomycetota</taxon>
        <taxon>Actinomycetes</taxon>
        <taxon>Streptosporangiales</taxon>
        <taxon>Streptosporangiaceae</taxon>
        <taxon>Nonomuraea</taxon>
    </lineage>
</organism>
<dbReference type="Proteomes" id="UP000579945">
    <property type="component" value="Unassembled WGS sequence"/>
</dbReference>
<protein>
    <submittedName>
        <fullName evidence="2">Uncharacterized protein</fullName>
    </submittedName>
</protein>
<reference evidence="2 3" key="1">
    <citation type="submission" date="2020-08" db="EMBL/GenBank/DDBJ databases">
        <title>Sequencing the genomes of 1000 actinobacteria strains.</title>
        <authorList>
            <person name="Klenk H.-P."/>
        </authorList>
    </citation>
    <scope>NUCLEOTIDE SEQUENCE [LARGE SCALE GENOMIC DNA]</scope>
    <source>
        <strain evidence="2 3">DSM 44320</strain>
    </source>
</reference>
<comment type="caution">
    <text evidence="2">The sequence shown here is derived from an EMBL/GenBank/DDBJ whole genome shotgun (WGS) entry which is preliminary data.</text>
</comment>
<proteinExistence type="predicted"/>
<evidence type="ECO:0000313" key="2">
    <source>
        <dbReference type="EMBL" id="MBB3726358.1"/>
    </source>
</evidence>
<dbReference type="EMBL" id="JACIBV010000001">
    <property type="protein sequence ID" value="MBB3726358.1"/>
    <property type="molecule type" value="Genomic_DNA"/>
</dbReference>
<feature type="compositionally biased region" description="Polar residues" evidence="1">
    <location>
        <begin position="1"/>
        <end position="37"/>
    </location>
</feature>
<evidence type="ECO:0000313" key="3">
    <source>
        <dbReference type="Proteomes" id="UP000579945"/>
    </source>
</evidence>